<accession>A0ABS4KJD9</accession>
<keyword evidence="5 6" id="KW-0472">Membrane</keyword>
<evidence type="ECO:0000256" key="6">
    <source>
        <dbReference type="SAM" id="Phobius"/>
    </source>
</evidence>
<evidence type="ECO:0000256" key="5">
    <source>
        <dbReference type="ARBA" id="ARBA00023136"/>
    </source>
</evidence>
<sequence>MDMNYKIWEPRIKLISLFIGMIILSGMRDIFYLGFGFFLIFIFALIHEVDYRTYMRRIFHMMPFFIFLLLPLSLRGGQGFEIEGLMFGLGIVIKACTGILAIMIIVSGQEEAIFWSSLRKLKVPAKLITIIFLTTRYLVLFKEKLNNFRKAVYSRQFQSGFTYKTFKTYGELSGAFIVKGFDQSEKLYKALWSRGFNGEMPIFKTSEIKILDLVKGFFIVGVCLILWFADKW</sequence>
<gene>
    <name evidence="7" type="ORF">J2Z35_000540</name>
</gene>
<keyword evidence="2" id="KW-1003">Cell membrane</keyword>
<dbReference type="CDD" id="cd16914">
    <property type="entry name" value="EcfT"/>
    <property type="match status" value="1"/>
</dbReference>
<proteinExistence type="predicted"/>
<feature type="transmembrane region" description="Helical" evidence="6">
    <location>
        <begin position="86"/>
        <end position="108"/>
    </location>
</feature>
<name>A0ABS4KJD9_9FIRM</name>
<evidence type="ECO:0000256" key="2">
    <source>
        <dbReference type="ARBA" id="ARBA00022475"/>
    </source>
</evidence>
<evidence type="ECO:0000313" key="8">
    <source>
        <dbReference type="Proteomes" id="UP001314903"/>
    </source>
</evidence>
<evidence type="ECO:0000256" key="3">
    <source>
        <dbReference type="ARBA" id="ARBA00022692"/>
    </source>
</evidence>
<keyword evidence="3 6" id="KW-0812">Transmembrane</keyword>
<comment type="subcellular location">
    <subcellularLocation>
        <location evidence="1">Membrane</location>
        <topology evidence="1">Multi-pass membrane protein</topology>
    </subcellularLocation>
</comment>
<reference evidence="7 8" key="1">
    <citation type="submission" date="2021-03" db="EMBL/GenBank/DDBJ databases">
        <title>Genomic Encyclopedia of Type Strains, Phase IV (KMG-IV): sequencing the most valuable type-strain genomes for metagenomic binning, comparative biology and taxonomic classification.</title>
        <authorList>
            <person name="Goeker M."/>
        </authorList>
    </citation>
    <scope>NUCLEOTIDE SEQUENCE [LARGE SCALE GENOMIC DNA]</scope>
    <source>
        <strain evidence="7 8">DSM 27512</strain>
    </source>
</reference>
<keyword evidence="4 6" id="KW-1133">Transmembrane helix</keyword>
<dbReference type="Pfam" id="PF02361">
    <property type="entry name" value="CbiQ"/>
    <property type="match status" value="1"/>
</dbReference>
<feature type="transmembrane region" description="Helical" evidence="6">
    <location>
        <begin position="12"/>
        <end position="45"/>
    </location>
</feature>
<feature type="transmembrane region" description="Helical" evidence="6">
    <location>
        <begin position="123"/>
        <end position="141"/>
    </location>
</feature>
<dbReference type="PANTHER" id="PTHR34857">
    <property type="entry name" value="SLL0384 PROTEIN"/>
    <property type="match status" value="1"/>
</dbReference>
<keyword evidence="8" id="KW-1185">Reference proteome</keyword>
<dbReference type="InterPro" id="IPR051611">
    <property type="entry name" value="ECF_transporter_component"/>
</dbReference>
<dbReference type="EMBL" id="JAGGLI010000004">
    <property type="protein sequence ID" value="MBP2026749.1"/>
    <property type="molecule type" value="Genomic_DNA"/>
</dbReference>
<evidence type="ECO:0000256" key="4">
    <source>
        <dbReference type="ARBA" id="ARBA00022989"/>
    </source>
</evidence>
<dbReference type="InterPro" id="IPR003339">
    <property type="entry name" value="ABC/ECF_trnsptr_transmembrane"/>
</dbReference>
<evidence type="ECO:0000256" key="1">
    <source>
        <dbReference type="ARBA" id="ARBA00004141"/>
    </source>
</evidence>
<protein>
    <submittedName>
        <fullName evidence="7">Cobalt/nickel transport system permease protein</fullName>
    </submittedName>
</protein>
<feature type="transmembrane region" description="Helical" evidence="6">
    <location>
        <begin position="57"/>
        <end position="74"/>
    </location>
</feature>
<feature type="transmembrane region" description="Helical" evidence="6">
    <location>
        <begin position="210"/>
        <end position="229"/>
    </location>
</feature>
<evidence type="ECO:0000313" key="7">
    <source>
        <dbReference type="EMBL" id="MBP2026749.1"/>
    </source>
</evidence>
<dbReference type="Proteomes" id="UP001314903">
    <property type="component" value="Unassembled WGS sequence"/>
</dbReference>
<comment type="caution">
    <text evidence="7">The sequence shown here is derived from an EMBL/GenBank/DDBJ whole genome shotgun (WGS) entry which is preliminary data.</text>
</comment>
<organism evidence="7 8">
    <name type="scientific">Acetoanaerobium pronyense</name>
    <dbReference type="NCBI Taxonomy" id="1482736"/>
    <lineage>
        <taxon>Bacteria</taxon>
        <taxon>Bacillati</taxon>
        <taxon>Bacillota</taxon>
        <taxon>Clostridia</taxon>
        <taxon>Peptostreptococcales</taxon>
        <taxon>Filifactoraceae</taxon>
        <taxon>Acetoanaerobium</taxon>
    </lineage>
</organism>
<dbReference type="PANTHER" id="PTHR34857:SF2">
    <property type="entry name" value="SLL0384 PROTEIN"/>
    <property type="match status" value="1"/>
</dbReference>